<dbReference type="InterPro" id="IPR050792">
    <property type="entry name" value="ADP-ribosylglycohydrolase"/>
</dbReference>
<dbReference type="EMBL" id="BPNI01000025">
    <property type="protein sequence ID" value="GJA40856.1"/>
    <property type="molecule type" value="Genomic_DNA"/>
</dbReference>
<feature type="binding site" evidence="1">
    <location>
        <position position="58"/>
    </location>
    <ligand>
        <name>Mg(2+)</name>
        <dbReference type="ChEBI" id="CHEBI:18420"/>
        <label>1</label>
    </ligand>
</feature>
<keyword evidence="1" id="KW-0460">Magnesium</keyword>
<feature type="binding site" evidence="1">
    <location>
        <position position="276"/>
    </location>
    <ligand>
        <name>Mg(2+)</name>
        <dbReference type="ChEBI" id="CHEBI:18420"/>
        <label>1</label>
    </ligand>
</feature>
<dbReference type="GO" id="GO:0046872">
    <property type="term" value="F:metal ion binding"/>
    <property type="evidence" value="ECO:0007669"/>
    <property type="project" value="UniProtKB-KW"/>
</dbReference>
<dbReference type="InterPro" id="IPR036705">
    <property type="entry name" value="Ribosyl_crysJ1_sf"/>
</dbReference>
<dbReference type="Pfam" id="PF03747">
    <property type="entry name" value="ADP_ribosyl_GH"/>
    <property type="match status" value="1"/>
</dbReference>
<dbReference type="SUPFAM" id="SSF101478">
    <property type="entry name" value="ADP-ribosylglycohydrolase"/>
    <property type="match status" value="1"/>
</dbReference>
<dbReference type="Pfam" id="PF20118">
    <property type="entry name" value="DUF6508"/>
    <property type="match status" value="1"/>
</dbReference>
<feature type="binding site" evidence="1">
    <location>
        <position position="59"/>
    </location>
    <ligand>
        <name>Mg(2+)</name>
        <dbReference type="ChEBI" id="CHEBI:18420"/>
        <label>1</label>
    </ligand>
</feature>
<comment type="caution">
    <text evidence="2">The sequence shown here is derived from an EMBL/GenBank/DDBJ whole genome shotgun (WGS) entry which is preliminary data.</text>
</comment>
<dbReference type="PANTHER" id="PTHR16222">
    <property type="entry name" value="ADP-RIBOSYLGLYCOHYDROLASE"/>
    <property type="match status" value="1"/>
</dbReference>
<dbReference type="Gene3D" id="1.10.4080.10">
    <property type="entry name" value="ADP-ribosylation/Crystallin J1"/>
    <property type="match status" value="1"/>
</dbReference>
<feature type="binding site" evidence="1">
    <location>
        <position position="279"/>
    </location>
    <ligand>
        <name>Mg(2+)</name>
        <dbReference type="ChEBI" id="CHEBI:18420"/>
        <label>1</label>
    </ligand>
</feature>
<feature type="binding site" evidence="1">
    <location>
        <position position="60"/>
    </location>
    <ligand>
        <name>Mg(2+)</name>
        <dbReference type="ChEBI" id="CHEBI:18420"/>
        <label>1</label>
    </ligand>
</feature>
<dbReference type="Proteomes" id="UP000886939">
    <property type="component" value="Unassembled WGS sequence"/>
</dbReference>
<name>A0AAV4YL21_AERCA</name>
<keyword evidence="1" id="KW-0479">Metal-binding</keyword>
<dbReference type="AlphaFoldDB" id="A0AAV4YL21"/>
<sequence length="445" mass="48785">MDITRMKNRQSASKGCLLGLAIGDALGTTLEFAPRDSYTALTDMIGGGPFKLEAGQWTDDTSMALCLADSLLACHRHDPLDQLARYQRWYRQGENSVTGYCFDIGSTVRRALRQYGHSGDPYPGSEDAMSAGNGSLMRLAPIVLFYSQHRVQKRENALQYLLNMVALSSRTTHGEARAVAACQLMALFIDKALLIDPSQDAGKDAVLKLTESELSALGVLPEEIDAIACGTYRHKTRHEISSSGYVVHSLEAALWSFWHSTTFAEGALLAANLGDDADTVAAIYGQLAGAYYGEEGIPASWRERLAWYDKISDMALTLHDANTCRLPQDCELAELVIRMQGVVEQSEDEQTLVLASACYELGIMQPTGLDWPQASVVMAPQSSLTPAEQEQAQSAVIATWSRLDCCCMLTALIRMDRFCDNLLYDAVRSGLVAMILQRFSQLLVV</sequence>
<protein>
    <recommendedName>
        <fullName evidence="4">ADP-ribosylglycohydrolase</fullName>
    </recommendedName>
</protein>
<accession>A0AAV4YL21</accession>
<dbReference type="InterPro" id="IPR045425">
    <property type="entry name" value="DUF6508"/>
</dbReference>
<evidence type="ECO:0008006" key="4">
    <source>
        <dbReference type="Google" id="ProtNLM"/>
    </source>
</evidence>
<evidence type="ECO:0000256" key="1">
    <source>
        <dbReference type="PIRSR" id="PIRSR605502-1"/>
    </source>
</evidence>
<dbReference type="PANTHER" id="PTHR16222:SF12">
    <property type="entry name" value="ADP-RIBOSYLGLYCOHYDROLASE-RELATED"/>
    <property type="match status" value="1"/>
</dbReference>
<organism evidence="2 3">
    <name type="scientific">Aeromonas caviae</name>
    <name type="common">Aeromonas punctata</name>
    <dbReference type="NCBI Taxonomy" id="648"/>
    <lineage>
        <taxon>Bacteria</taxon>
        <taxon>Pseudomonadati</taxon>
        <taxon>Pseudomonadota</taxon>
        <taxon>Gammaproteobacteria</taxon>
        <taxon>Aeromonadales</taxon>
        <taxon>Aeromonadaceae</taxon>
        <taxon>Aeromonas</taxon>
    </lineage>
</organism>
<dbReference type="InterPro" id="IPR005502">
    <property type="entry name" value="Ribosyl_crysJ1"/>
</dbReference>
<evidence type="ECO:0000313" key="3">
    <source>
        <dbReference type="Proteomes" id="UP000886939"/>
    </source>
</evidence>
<feature type="binding site" evidence="1">
    <location>
        <position position="278"/>
    </location>
    <ligand>
        <name>Mg(2+)</name>
        <dbReference type="ChEBI" id="CHEBI:18420"/>
        <label>1</label>
    </ligand>
</feature>
<evidence type="ECO:0000313" key="2">
    <source>
        <dbReference type="EMBL" id="GJA40856.1"/>
    </source>
</evidence>
<gene>
    <name evidence="2" type="ORF">KAM343_16520</name>
</gene>
<proteinExistence type="predicted"/>
<reference evidence="2" key="1">
    <citation type="submission" date="2021-07" db="EMBL/GenBank/DDBJ databases">
        <title>Draft genome sequence of carbapenem-resistant Aeromonas spp. in Japan.</title>
        <authorList>
            <person name="Maehana S."/>
            <person name="Suzuki M."/>
            <person name="Kitasato H."/>
        </authorList>
    </citation>
    <scope>NUCLEOTIDE SEQUENCE</scope>
    <source>
        <strain evidence="2">KAM343</strain>
    </source>
</reference>
<dbReference type="RefSeq" id="WP_182788681.1">
    <property type="nucleotide sequence ID" value="NZ_AP026403.1"/>
</dbReference>
<comment type="cofactor">
    <cofactor evidence="1">
        <name>Mg(2+)</name>
        <dbReference type="ChEBI" id="CHEBI:18420"/>
    </cofactor>
    <text evidence="1">Binds 2 magnesium ions per subunit.</text>
</comment>